<feature type="transmembrane region" description="Helical" evidence="8">
    <location>
        <begin position="368"/>
        <end position="394"/>
    </location>
</feature>
<dbReference type="CDD" id="cd03676">
    <property type="entry name" value="NUDIX_Tnr3_like"/>
    <property type="match status" value="1"/>
</dbReference>
<feature type="transmembrane region" description="Helical" evidence="8">
    <location>
        <begin position="200"/>
        <end position="220"/>
    </location>
</feature>
<protein>
    <submittedName>
        <fullName evidence="11">Major facilitator superfamily domain-containing protein</fullName>
    </submittedName>
</protein>
<evidence type="ECO:0000313" key="12">
    <source>
        <dbReference type="Proteomes" id="UP000241462"/>
    </source>
</evidence>
<dbReference type="CDD" id="cd17502">
    <property type="entry name" value="MFS_Azr1_MDR_like"/>
    <property type="match status" value="1"/>
</dbReference>
<dbReference type="Pfam" id="PF07690">
    <property type="entry name" value="MFS_1"/>
    <property type="match status" value="1"/>
</dbReference>
<dbReference type="EMBL" id="KZ678373">
    <property type="protein sequence ID" value="PSS03818.1"/>
    <property type="molecule type" value="Genomic_DNA"/>
</dbReference>
<dbReference type="InParanoid" id="A0A2T3AN85"/>
<name>A0A2T3AN85_9PEZI</name>
<comment type="similarity">
    <text evidence="2">Belongs to the major facilitator superfamily.</text>
</comment>
<dbReference type="InterPro" id="IPR036259">
    <property type="entry name" value="MFS_trans_sf"/>
</dbReference>
<dbReference type="FunFam" id="1.20.1720.10:FF:000013">
    <property type="entry name" value="Related to multidrug resistance proteins"/>
    <property type="match status" value="1"/>
</dbReference>
<keyword evidence="12" id="KW-1185">Reference proteome</keyword>
<feature type="region of interest" description="Disordered" evidence="7">
    <location>
        <begin position="1"/>
        <end position="32"/>
    </location>
</feature>
<dbReference type="GO" id="GO:0044715">
    <property type="term" value="F:8-oxo-dGDP phosphatase activity"/>
    <property type="evidence" value="ECO:0007669"/>
    <property type="project" value="UniProtKB-ARBA"/>
</dbReference>
<feature type="transmembrane region" description="Helical" evidence="8">
    <location>
        <begin position="135"/>
        <end position="156"/>
    </location>
</feature>
<sequence>MASDEIARVTEPSEESPLLGSSANGQEANGTRDGDPKLAQQLQFLVPVLAVGIFLSALDQTLIVATYAKISSDLEALNRTSWISTSYFLTLTCCQPLYGKLSDIFGRKECLLFAYFFFGLGSLGCGLSRDIWQLIFSRAIAGIGGGGINAVTAILLSDIVPLRDRGLWQGYLNVIFGAGTGTGAPVGGLMAESVGWRWSFLAQVPLVAIAWVGAYFAIHLPKRDASHWLQKLAKVDFVGAFFLVAAVLGVLLGLDNGSNLGWSELETIIPLAISPALFAIFIFVEIKVASHPFAPGHIIFEPSLFASFACNFFAVFGQMSTLFYLPLLYQAVDGASAVQSGLLLLPITIFGVSASLGSGFIMRRTGRYYWLTIASLFILLLSVVPMVTFAGAWFNSEVGTSVALAMVALGGGCAITTTLVALLSNAAKDDTAVVVACSYLFRSLGSSIGVSVASAILQQVLRAQLTARLGSGGAAAEIEQHVRESLDYIKKLDPAIAVIVRRCYQLATIHVFGFQALPFALAFLSSFFIKEKSLSGSQIAAKMTASQTRKSYLELVEECDSFPYVHFDALATSVTPREEYYAFLLPDDSRTHGYITSRVVQEMPWTTDFAVSPPGQVPRTVRLLDTSNGTSTSAACTSSLAQQVRLAQEQGVFAKTLGRKAAGEDFRVMGARDYQGKGGLVQMRRSAAPLFGIANRGAHMTVFVKSAETGEYRFWIPRRSRHLATYPGMLDNTVAGGTKAEETPLECIVHESDEEASLPEDFVSKHAKAVGTITYITQTGSGGGTDQQAAVGGYDTGLCCPDVIYVYDLEVPAELAETMVPKPRDDEVEQFYLWDLDTVKQAMVKGEFKANTALVLLDFFIRHGIVTEDNEPDYVEIMSRLHRRVPVPTAPPRAVSA</sequence>
<keyword evidence="4 8" id="KW-0812">Transmembrane</keyword>
<dbReference type="InterPro" id="IPR000086">
    <property type="entry name" value="NUDIX_hydrolase_dom"/>
</dbReference>
<keyword evidence="3" id="KW-0813">Transport</keyword>
<dbReference type="SUPFAM" id="SSF103473">
    <property type="entry name" value="MFS general substrate transporter"/>
    <property type="match status" value="1"/>
</dbReference>
<organism evidence="11 12">
    <name type="scientific">Coniella lustricola</name>
    <dbReference type="NCBI Taxonomy" id="2025994"/>
    <lineage>
        <taxon>Eukaryota</taxon>
        <taxon>Fungi</taxon>
        <taxon>Dikarya</taxon>
        <taxon>Ascomycota</taxon>
        <taxon>Pezizomycotina</taxon>
        <taxon>Sordariomycetes</taxon>
        <taxon>Sordariomycetidae</taxon>
        <taxon>Diaporthales</taxon>
        <taxon>Schizoparmaceae</taxon>
        <taxon>Coniella</taxon>
    </lineage>
</organism>
<dbReference type="GO" id="GO:0012505">
    <property type="term" value="C:endomembrane system"/>
    <property type="evidence" value="ECO:0007669"/>
    <property type="project" value="UniProtKB-SubCell"/>
</dbReference>
<dbReference type="AlphaFoldDB" id="A0A2T3AN85"/>
<dbReference type="SUPFAM" id="SSF55811">
    <property type="entry name" value="Nudix"/>
    <property type="match status" value="1"/>
</dbReference>
<feature type="transmembrane region" description="Helical" evidence="8">
    <location>
        <begin position="265"/>
        <end position="284"/>
    </location>
</feature>
<dbReference type="PROSITE" id="PS51462">
    <property type="entry name" value="NUDIX"/>
    <property type="match status" value="1"/>
</dbReference>
<feature type="transmembrane region" description="Helical" evidence="8">
    <location>
        <begin position="400"/>
        <end position="423"/>
    </location>
</feature>
<evidence type="ECO:0000256" key="7">
    <source>
        <dbReference type="SAM" id="MobiDB-lite"/>
    </source>
</evidence>
<evidence type="ECO:0000256" key="2">
    <source>
        <dbReference type="ARBA" id="ARBA00008335"/>
    </source>
</evidence>
<evidence type="ECO:0000256" key="6">
    <source>
        <dbReference type="ARBA" id="ARBA00023136"/>
    </source>
</evidence>
<dbReference type="PANTHER" id="PTHR23501:SF84">
    <property type="entry name" value="VACUOLAR MEMBRANE AMINO ACID UPTAKE TRANSPORTER FNX2"/>
    <property type="match status" value="1"/>
</dbReference>
<gene>
    <name evidence="11" type="ORF">BD289DRAFT_449258</name>
</gene>
<feature type="transmembrane region" description="Helical" evidence="8">
    <location>
        <begin position="232"/>
        <end position="253"/>
    </location>
</feature>
<dbReference type="Gene3D" id="3.90.79.10">
    <property type="entry name" value="Nucleoside Triphosphate Pyrophosphohydrolase"/>
    <property type="match status" value="1"/>
</dbReference>
<dbReference type="GO" id="GO:0000329">
    <property type="term" value="C:fungal-type vacuole membrane"/>
    <property type="evidence" value="ECO:0007669"/>
    <property type="project" value="TreeGrafter"/>
</dbReference>
<feature type="transmembrane region" description="Helical" evidence="8">
    <location>
        <begin position="110"/>
        <end position="129"/>
    </location>
</feature>
<feature type="transmembrane region" description="Helical" evidence="8">
    <location>
        <begin position="337"/>
        <end position="356"/>
    </location>
</feature>
<feature type="domain" description="Major facilitator superfamily (MFS) profile" evidence="9">
    <location>
        <begin position="45"/>
        <end position="534"/>
    </location>
</feature>
<evidence type="ECO:0000259" key="10">
    <source>
        <dbReference type="PROSITE" id="PS51462"/>
    </source>
</evidence>
<dbReference type="InterPro" id="IPR011701">
    <property type="entry name" value="MFS"/>
</dbReference>
<proteinExistence type="inferred from homology"/>
<keyword evidence="6 8" id="KW-0472">Membrane</keyword>
<dbReference type="Gene3D" id="1.20.1720.10">
    <property type="entry name" value="Multidrug resistance protein D"/>
    <property type="match status" value="1"/>
</dbReference>
<evidence type="ECO:0000256" key="1">
    <source>
        <dbReference type="ARBA" id="ARBA00004127"/>
    </source>
</evidence>
<dbReference type="InterPro" id="IPR020846">
    <property type="entry name" value="MFS_dom"/>
</dbReference>
<evidence type="ECO:0000256" key="8">
    <source>
        <dbReference type="SAM" id="Phobius"/>
    </source>
</evidence>
<evidence type="ECO:0000256" key="5">
    <source>
        <dbReference type="ARBA" id="ARBA00022989"/>
    </source>
</evidence>
<evidence type="ECO:0000256" key="3">
    <source>
        <dbReference type="ARBA" id="ARBA00022448"/>
    </source>
</evidence>
<evidence type="ECO:0000313" key="11">
    <source>
        <dbReference type="EMBL" id="PSS03818.1"/>
    </source>
</evidence>
<accession>A0A2T3AN85</accession>
<dbReference type="FunFam" id="3.90.79.10:FF:000019">
    <property type="entry name" value="Thiamin pyrophosphokinase, putative"/>
    <property type="match status" value="1"/>
</dbReference>
<dbReference type="GO" id="GO:0015174">
    <property type="term" value="F:basic amino acid transmembrane transporter activity"/>
    <property type="evidence" value="ECO:0007669"/>
    <property type="project" value="TreeGrafter"/>
</dbReference>
<dbReference type="InterPro" id="IPR015797">
    <property type="entry name" value="NUDIX_hydrolase-like_dom_sf"/>
</dbReference>
<dbReference type="Proteomes" id="UP000241462">
    <property type="component" value="Unassembled WGS sequence"/>
</dbReference>
<evidence type="ECO:0000256" key="4">
    <source>
        <dbReference type="ARBA" id="ARBA00022692"/>
    </source>
</evidence>
<evidence type="ECO:0000259" key="9">
    <source>
        <dbReference type="PROSITE" id="PS50850"/>
    </source>
</evidence>
<dbReference type="OrthoDB" id="3437016at2759"/>
<keyword evidence="5 8" id="KW-1133">Transmembrane helix</keyword>
<comment type="subcellular location">
    <subcellularLocation>
        <location evidence="1">Endomembrane system</location>
        <topology evidence="1">Multi-pass membrane protein</topology>
    </subcellularLocation>
</comment>
<reference evidence="11 12" key="1">
    <citation type="journal article" date="2018" name="Mycol. Prog.">
        <title>Coniella lustricola, a new species from submerged detritus.</title>
        <authorList>
            <person name="Raudabaugh D.B."/>
            <person name="Iturriaga T."/>
            <person name="Carver A."/>
            <person name="Mondo S."/>
            <person name="Pangilinan J."/>
            <person name="Lipzen A."/>
            <person name="He G."/>
            <person name="Amirebrahimi M."/>
            <person name="Grigoriev I.V."/>
            <person name="Miller A.N."/>
        </authorList>
    </citation>
    <scope>NUCLEOTIDE SEQUENCE [LARGE SCALE GENOMIC DNA]</scope>
    <source>
        <strain evidence="11 12">B22-T-1</strain>
    </source>
</reference>
<dbReference type="Gene3D" id="1.20.1250.20">
    <property type="entry name" value="MFS general substrate transporter like domains"/>
    <property type="match status" value="1"/>
</dbReference>
<dbReference type="PROSITE" id="PS50850">
    <property type="entry name" value="MFS"/>
    <property type="match status" value="1"/>
</dbReference>
<feature type="transmembrane region" description="Helical" evidence="8">
    <location>
        <begin position="304"/>
        <end position="325"/>
    </location>
</feature>
<dbReference type="PANTHER" id="PTHR23501">
    <property type="entry name" value="MAJOR FACILITATOR SUPERFAMILY"/>
    <property type="match status" value="1"/>
</dbReference>
<feature type="transmembrane region" description="Helical" evidence="8">
    <location>
        <begin position="509"/>
        <end position="529"/>
    </location>
</feature>
<feature type="domain" description="Nudix hydrolase" evidence="10">
    <location>
        <begin position="693"/>
        <end position="856"/>
    </location>
</feature>
<dbReference type="GO" id="GO:0046943">
    <property type="term" value="F:carboxylic acid transmembrane transporter activity"/>
    <property type="evidence" value="ECO:0007669"/>
    <property type="project" value="UniProtKB-ARBA"/>
</dbReference>
<feature type="transmembrane region" description="Helical" evidence="8">
    <location>
        <begin position="44"/>
        <end position="68"/>
    </location>
</feature>